<evidence type="ECO:0000313" key="3">
    <source>
        <dbReference type="Proteomes" id="UP000753802"/>
    </source>
</evidence>
<comment type="caution">
    <text evidence="2">The sequence shown here is derived from an EMBL/GenBank/DDBJ whole genome shotgun (WGS) entry which is preliminary data.</text>
</comment>
<evidence type="ECO:0000256" key="1">
    <source>
        <dbReference type="SAM" id="Phobius"/>
    </source>
</evidence>
<reference evidence="2 3" key="1">
    <citation type="submission" date="2020-01" db="EMBL/GenBank/DDBJ databases">
        <title>Genome analysis.</title>
        <authorList>
            <person name="Wu S."/>
            <person name="Wang G."/>
        </authorList>
    </citation>
    <scope>NUCLEOTIDE SEQUENCE [LARGE SCALE GENOMIC DNA]</scope>
    <source>
        <strain evidence="2 3">SYL130</strain>
    </source>
</reference>
<sequence>MNKTAAAIIALAGWFAVIMQFFLLMQVQGVPRMELVIRFFSYFTILTNILVAVMVTLTAFSDNTFFTRPGVQTAITVYIIVVGLIYNLVLRFLWSPQGMQRFTDELLHTIIPVSAVVYWVKYVRKDGLVYRNCFLWLLFPFAYILFVALRGAASGFYPYPFIDVTRLGYPRALLNGLGMVLIFMGLSLFLTAIGQWLKHRQPLNR</sequence>
<feature type="transmembrane region" description="Helical" evidence="1">
    <location>
        <begin position="73"/>
        <end position="94"/>
    </location>
</feature>
<keyword evidence="1" id="KW-1133">Transmembrane helix</keyword>
<keyword evidence="3" id="KW-1185">Reference proteome</keyword>
<accession>A0ABW9ZTL3</accession>
<keyword evidence="1" id="KW-0472">Membrane</keyword>
<feature type="transmembrane region" description="Helical" evidence="1">
    <location>
        <begin position="135"/>
        <end position="157"/>
    </location>
</feature>
<dbReference type="RefSeq" id="WP_161818768.1">
    <property type="nucleotide sequence ID" value="NZ_JAACJS010000012.1"/>
</dbReference>
<dbReference type="EMBL" id="JAACJS010000012">
    <property type="protein sequence ID" value="NCI50474.1"/>
    <property type="molecule type" value="Genomic_DNA"/>
</dbReference>
<evidence type="ECO:0008006" key="4">
    <source>
        <dbReference type="Google" id="ProtNLM"/>
    </source>
</evidence>
<feature type="transmembrane region" description="Helical" evidence="1">
    <location>
        <begin position="177"/>
        <end position="197"/>
    </location>
</feature>
<dbReference type="NCBIfam" id="NF038065">
    <property type="entry name" value="Pr6Pr"/>
    <property type="match status" value="1"/>
</dbReference>
<gene>
    <name evidence="2" type="ORF">GWC95_11110</name>
</gene>
<keyword evidence="1" id="KW-0812">Transmembrane</keyword>
<evidence type="ECO:0000313" key="2">
    <source>
        <dbReference type="EMBL" id="NCI50474.1"/>
    </source>
</evidence>
<organism evidence="2 3">
    <name type="scientific">Sediminibacterium roseum</name>
    <dbReference type="NCBI Taxonomy" id="1978412"/>
    <lineage>
        <taxon>Bacteria</taxon>
        <taxon>Pseudomonadati</taxon>
        <taxon>Bacteroidota</taxon>
        <taxon>Chitinophagia</taxon>
        <taxon>Chitinophagales</taxon>
        <taxon>Chitinophagaceae</taxon>
        <taxon>Sediminibacterium</taxon>
    </lineage>
</organism>
<feature type="transmembrane region" description="Helical" evidence="1">
    <location>
        <begin position="39"/>
        <end position="61"/>
    </location>
</feature>
<name>A0ABW9ZTL3_9BACT</name>
<protein>
    <recommendedName>
        <fullName evidence="4">FAR-17a/AIG1-like protein</fullName>
    </recommendedName>
</protein>
<feature type="transmembrane region" description="Helical" evidence="1">
    <location>
        <begin position="106"/>
        <end position="123"/>
    </location>
</feature>
<dbReference type="Proteomes" id="UP000753802">
    <property type="component" value="Unassembled WGS sequence"/>
</dbReference>
<proteinExistence type="predicted"/>
<dbReference type="InterPro" id="IPR049713">
    <property type="entry name" value="Pr6Pr-like"/>
</dbReference>